<evidence type="ECO:0000313" key="2">
    <source>
        <dbReference type="EMBL" id="MDA0165879.1"/>
    </source>
</evidence>
<sequence length="523" mass="54314">MRRLLVVAVATLLSVAMPAHADDVYTTSTCQAPNGTPAATAGWLPGGTAPMTKQDKCASGGALTAGPASGTASQQQSVTWTFTAPAATRILGYSLFRTVKTEARDGWAWNWSLFRDAADGLNEHYVETCWAISGCPGLGNGTVSEATRVTQSGLDIGALVAFADCNPGGCTAGSGAQLMSIPRADFTLRDLADPVLVGTPSGDLFDTAQPLTGVRSASFSAADQGGGVYQAILEVDGATVTSAIIDDNDGDCVPPFKGAVPCKPSASGTLSYNTAGLRDGAHSIRLVITDATATNSASFGPVQVRTQNQIAECDPNVSSGSTPVLAGLKGTRKSTVTRASGRTTVTGTVAGAGAGVVVNLLSKERRSGAPSVVSGTAVTGADGSFSLAVPAGPSRRLRAARRINATDRYFVCSKALDVRVPARATLTASPRTLLAGSRVRLAGRLLGGRVPSRGKLIDVQAREQGHWRTFATVRTRASGRFTTQYRFRAGARRKTYPMRVRVRPDAAYPFAVGYSKSVKVRVR</sequence>
<feature type="chain" id="PRO_5040995685" description="Carboxypeptidase regulatory-like domain-containing protein" evidence="1">
    <location>
        <begin position="22"/>
        <end position="523"/>
    </location>
</feature>
<evidence type="ECO:0008006" key="4">
    <source>
        <dbReference type="Google" id="ProtNLM"/>
    </source>
</evidence>
<dbReference type="AlphaFoldDB" id="A0A9X3MZV6"/>
<organism evidence="2 3">
    <name type="scientific">Solirubrobacter ginsenosidimutans</name>
    <dbReference type="NCBI Taxonomy" id="490573"/>
    <lineage>
        <taxon>Bacteria</taxon>
        <taxon>Bacillati</taxon>
        <taxon>Actinomycetota</taxon>
        <taxon>Thermoleophilia</taxon>
        <taxon>Solirubrobacterales</taxon>
        <taxon>Solirubrobacteraceae</taxon>
        <taxon>Solirubrobacter</taxon>
    </lineage>
</organism>
<keyword evidence="3" id="KW-1185">Reference proteome</keyword>
<gene>
    <name evidence="2" type="ORF">OM076_36780</name>
</gene>
<feature type="signal peptide" evidence="1">
    <location>
        <begin position="1"/>
        <end position="21"/>
    </location>
</feature>
<proteinExistence type="predicted"/>
<dbReference type="EMBL" id="JAPDOD010000054">
    <property type="protein sequence ID" value="MDA0165879.1"/>
    <property type="molecule type" value="Genomic_DNA"/>
</dbReference>
<name>A0A9X3MZV6_9ACTN</name>
<protein>
    <recommendedName>
        <fullName evidence="4">Carboxypeptidase regulatory-like domain-containing protein</fullName>
    </recommendedName>
</protein>
<reference evidence="2" key="1">
    <citation type="submission" date="2022-10" db="EMBL/GenBank/DDBJ databases">
        <title>The WGS of Solirubrobacter ginsenosidimutans DSM 21036.</title>
        <authorList>
            <person name="Jiang Z."/>
        </authorList>
    </citation>
    <scope>NUCLEOTIDE SEQUENCE</scope>
    <source>
        <strain evidence="2">DSM 21036</strain>
    </source>
</reference>
<evidence type="ECO:0000313" key="3">
    <source>
        <dbReference type="Proteomes" id="UP001149140"/>
    </source>
</evidence>
<keyword evidence="1" id="KW-0732">Signal</keyword>
<evidence type="ECO:0000256" key="1">
    <source>
        <dbReference type="SAM" id="SignalP"/>
    </source>
</evidence>
<dbReference type="Proteomes" id="UP001149140">
    <property type="component" value="Unassembled WGS sequence"/>
</dbReference>
<accession>A0A9X3MZV6</accession>
<dbReference type="RefSeq" id="WP_270045142.1">
    <property type="nucleotide sequence ID" value="NZ_JAPDOD010000054.1"/>
</dbReference>
<comment type="caution">
    <text evidence="2">The sequence shown here is derived from an EMBL/GenBank/DDBJ whole genome shotgun (WGS) entry which is preliminary data.</text>
</comment>